<dbReference type="Proteomes" id="UP001189429">
    <property type="component" value="Unassembled WGS sequence"/>
</dbReference>
<sequence>MACPEGRGAAAAAEVHAEVPAAGARGAQASALKVFLERRRRQHAERGVTVALPALHAEWRRMLPAERDMMSSSARRAAAAPAAPRRAPWRRCWPARIGSRARR</sequence>
<gene>
    <name evidence="1" type="ORF">PCOR1329_LOCUS20766</name>
</gene>
<accession>A0ABN9RHG0</accession>
<reference evidence="1" key="1">
    <citation type="submission" date="2023-10" db="EMBL/GenBank/DDBJ databases">
        <authorList>
            <person name="Chen Y."/>
            <person name="Shah S."/>
            <person name="Dougan E. K."/>
            <person name="Thang M."/>
            <person name="Chan C."/>
        </authorList>
    </citation>
    <scope>NUCLEOTIDE SEQUENCE [LARGE SCALE GENOMIC DNA]</scope>
</reference>
<name>A0ABN9RHG0_9DINO</name>
<keyword evidence="2" id="KW-1185">Reference proteome</keyword>
<protein>
    <submittedName>
        <fullName evidence="1">Uncharacterized protein</fullName>
    </submittedName>
</protein>
<dbReference type="EMBL" id="CAUYUJ010006747">
    <property type="protein sequence ID" value="CAK0818515.1"/>
    <property type="molecule type" value="Genomic_DNA"/>
</dbReference>
<evidence type="ECO:0000313" key="1">
    <source>
        <dbReference type="EMBL" id="CAK0818515.1"/>
    </source>
</evidence>
<comment type="caution">
    <text evidence="1">The sequence shown here is derived from an EMBL/GenBank/DDBJ whole genome shotgun (WGS) entry which is preliminary data.</text>
</comment>
<organism evidence="1 2">
    <name type="scientific">Prorocentrum cordatum</name>
    <dbReference type="NCBI Taxonomy" id="2364126"/>
    <lineage>
        <taxon>Eukaryota</taxon>
        <taxon>Sar</taxon>
        <taxon>Alveolata</taxon>
        <taxon>Dinophyceae</taxon>
        <taxon>Prorocentrales</taxon>
        <taxon>Prorocentraceae</taxon>
        <taxon>Prorocentrum</taxon>
    </lineage>
</organism>
<proteinExistence type="predicted"/>
<evidence type="ECO:0000313" key="2">
    <source>
        <dbReference type="Proteomes" id="UP001189429"/>
    </source>
</evidence>